<dbReference type="PATRIC" id="fig|1619033.3.peg.270"/>
<accession>A0A0G0TSN9</accession>
<organism evidence="2 3">
    <name type="scientific">Candidatus Yanofskybacteria bacterium GW2011_GWE2_40_11</name>
    <dbReference type="NCBI Taxonomy" id="1619033"/>
    <lineage>
        <taxon>Bacteria</taxon>
        <taxon>Candidatus Yanofskyibacteriota</taxon>
    </lineage>
</organism>
<evidence type="ECO:0000256" key="1">
    <source>
        <dbReference type="SAM" id="Phobius"/>
    </source>
</evidence>
<feature type="transmembrane region" description="Helical" evidence="1">
    <location>
        <begin position="215"/>
        <end position="234"/>
    </location>
</feature>
<dbReference type="Pfam" id="PF13196">
    <property type="entry name" value="DUF4012"/>
    <property type="match status" value="1"/>
</dbReference>
<keyword evidence="1" id="KW-0812">Transmembrane</keyword>
<keyword evidence="1" id="KW-0472">Membrane</keyword>
<proteinExistence type="predicted"/>
<evidence type="ECO:0000313" key="3">
    <source>
        <dbReference type="Proteomes" id="UP000034072"/>
    </source>
</evidence>
<sequence>MPLEKNKVIGAMFDVKPVDNTGRVDLSKMSQIGPVLHLKKNSLENGFFIREWDGGAAGRVTVRVIKKNIPRHDSLDPKRVRFASDLERTINDEMEPIVTLASIGGIVHGNDLISKPRLRPIQNLLNTSTETPREILEQERIINEISKPVSRNSDLVDTQLMNLPEEPAIALTNVGHGKIRKAEIDLWLENLQNSRTKIDYTRPSRSRFISFGRILSWKNLLIIMGIAVVIFFVARHGFNLKNEIISEGNAAVKNLEDAKDKIASMDFLGASDSFADAYEEFTKAGEGLNFMGASLGSLIADLPGAEKIKSANNLIEAGKLIADSGKAMSKAMEVISQTGLILNPTTQGGGSIGKMLGSLKNGLAVSAANLKKAEVLLADVDPSALPEEKRTVFISMKSELPLFNNLISNSVDYAAFLEELVGLKGIKRYLLLFQNPAELRATGGFPGSYATVTFQDGSLKQFIVDDVYNLDGQLKENIIPPAQMQHITPTWGMRDANWFVDFPTSAKKVAWFYKKESNGLDVDGVITISPNIISKILEIVGPIDMPEYNMKIDSKNFATAIQSEVEYGENRAQPKKILMDMAPRLLAKIYLSDKEEWLNIFDTFVSSMEKKDILMYFKGLSLQSFAFDKGFSGQIKKVEGDYLMVNFTNVKGSKTDAVTDTSIKLNTKLAEDVSTHMLTIARTHNGGKSEFGFYNKQNPAYVRVLVPEGSELISISGNKLPDFKPLVDYSKAQFKRDDDLFALESSQYLDQEKGVTISKEAGKTVFAFWMIIDPQKTETINIEYSVPRKAGAKGYETFIQKQPGLKVDSFEFSLDRSEGAKVVGSQPVLNKVGDKYILNGELENDLSIKVNFE</sequence>
<dbReference type="Proteomes" id="UP000034072">
    <property type="component" value="Unassembled WGS sequence"/>
</dbReference>
<keyword evidence="1" id="KW-1133">Transmembrane helix</keyword>
<comment type="caution">
    <text evidence="2">The sequence shown here is derived from an EMBL/GenBank/DDBJ whole genome shotgun (WGS) entry which is preliminary data.</text>
</comment>
<dbReference type="InterPro" id="IPR025101">
    <property type="entry name" value="DUF4012"/>
</dbReference>
<protein>
    <recommendedName>
        <fullName evidence="4">DUF4012 domain-containing protein</fullName>
    </recommendedName>
</protein>
<evidence type="ECO:0000313" key="2">
    <source>
        <dbReference type="EMBL" id="KKR40882.1"/>
    </source>
</evidence>
<gene>
    <name evidence="2" type="ORF">UT75_C0003G0012</name>
</gene>
<reference evidence="2 3" key="1">
    <citation type="journal article" date="2015" name="Nature">
        <title>rRNA introns, odd ribosomes, and small enigmatic genomes across a large radiation of phyla.</title>
        <authorList>
            <person name="Brown C.T."/>
            <person name="Hug L.A."/>
            <person name="Thomas B.C."/>
            <person name="Sharon I."/>
            <person name="Castelle C.J."/>
            <person name="Singh A."/>
            <person name="Wilkins M.J."/>
            <person name="Williams K.H."/>
            <person name="Banfield J.F."/>
        </authorList>
    </citation>
    <scope>NUCLEOTIDE SEQUENCE [LARGE SCALE GENOMIC DNA]</scope>
</reference>
<name>A0A0G0TSN9_9BACT</name>
<evidence type="ECO:0008006" key="4">
    <source>
        <dbReference type="Google" id="ProtNLM"/>
    </source>
</evidence>
<dbReference type="EMBL" id="LBXZ01000003">
    <property type="protein sequence ID" value="KKR40882.1"/>
    <property type="molecule type" value="Genomic_DNA"/>
</dbReference>
<dbReference type="AlphaFoldDB" id="A0A0G0TSN9"/>